<evidence type="ECO:0000313" key="9">
    <source>
        <dbReference type="EMBL" id="QYC09313.1"/>
    </source>
</evidence>
<evidence type="ECO:0000256" key="1">
    <source>
        <dbReference type="ARBA" id="ARBA00022448"/>
    </source>
</evidence>
<evidence type="ECO:0000256" key="6">
    <source>
        <dbReference type="ARBA" id="ARBA00022989"/>
    </source>
</evidence>
<accession>A0ABX8TGT8</accession>
<keyword evidence="10" id="KW-1185">Reference proteome</keyword>
<comment type="similarity">
    <text evidence="8">Belongs to the AlaE exporter family.</text>
</comment>
<keyword evidence="5 8" id="KW-0029">Amino-acid transport</keyword>
<dbReference type="Pfam" id="PF06610">
    <property type="entry name" value="AlaE"/>
    <property type="match status" value="1"/>
</dbReference>
<feature type="transmembrane region" description="Helical" evidence="8">
    <location>
        <begin position="12"/>
        <end position="34"/>
    </location>
</feature>
<evidence type="ECO:0000256" key="2">
    <source>
        <dbReference type="ARBA" id="ARBA00022475"/>
    </source>
</evidence>
<comment type="function">
    <text evidence="8">Exports L-alanine.</text>
</comment>
<keyword evidence="2 8" id="KW-1003">Cell membrane</keyword>
<keyword evidence="6 8" id="KW-1133">Transmembrane helix</keyword>
<comment type="subcellular location">
    <subcellularLocation>
        <location evidence="8">Cell inner membrane</location>
        <topology evidence="8">Multi-pass membrane protein</topology>
    </subcellularLocation>
</comment>
<evidence type="ECO:0000256" key="8">
    <source>
        <dbReference type="HAMAP-Rule" id="MF_00914"/>
    </source>
</evidence>
<comment type="caution">
    <text evidence="8">Lacks conserved residue(s) required for the propagation of feature annotation.</text>
</comment>
<gene>
    <name evidence="8" type="primary">alaE</name>
    <name evidence="9" type="ORF">KWG56_11915</name>
</gene>
<dbReference type="RefSeq" id="WP_219354923.1">
    <property type="nucleotide sequence ID" value="NZ_CP080034.1"/>
</dbReference>
<evidence type="ECO:0000256" key="7">
    <source>
        <dbReference type="ARBA" id="ARBA00023136"/>
    </source>
</evidence>
<evidence type="ECO:0000256" key="3">
    <source>
        <dbReference type="ARBA" id="ARBA00022519"/>
    </source>
</evidence>
<proteinExistence type="inferred from homology"/>
<dbReference type="HAMAP" id="MF_00914">
    <property type="entry name" value="L_Ala_exporter"/>
    <property type="match status" value="1"/>
</dbReference>
<dbReference type="GeneID" id="302580001"/>
<protein>
    <recommendedName>
        <fullName evidence="8">L-alanine exporter AlaE</fullName>
    </recommendedName>
</protein>
<keyword evidence="7 8" id="KW-0472">Membrane</keyword>
<organism evidence="9 10">
    <name type="scientific">Brevundimonas nasdae</name>
    <dbReference type="NCBI Taxonomy" id="172043"/>
    <lineage>
        <taxon>Bacteria</taxon>
        <taxon>Pseudomonadati</taxon>
        <taxon>Pseudomonadota</taxon>
        <taxon>Alphaproteobacteria</taxon>
        <taxon>Caulobacterales</taxon>
        <taxon>Caulobacteraceae</taxon>
        <taxon>Brevundimonas</taxon>
    </lineage>
</organism>
<evidence type="ECO:0000313" key="10">
    <source>
        <dbReference type="Proteomes" id="UP000824334"/>
    </source>
</evidence>
<dbReference type="InterPro" id="IPR010574">
    <property type="entry name" value="Ala_export_AlaE"/>
</dbReference>
<sequence>MHEVRRFLADTFAMVAFSFLVGGFVELAISGLTLDQTLKIRVAAIPVSILIGRPYGLYRDFLLHILTRVHDNHHVNKFLVDTFANLTFQVPLYALILSFNGATHAQIISAAGSIVLISSISGRPYGLFLNICRRLFSVPIA</sequence>
<reference evidence="9 10" key="1">
    <citation type="submission" date="2021-07" db="EMBL/GenBank/DDBJ databases">
        <title>Isolation and characterization of bacteria from a gold mining with a capacity of golden bioaccumulation.</title>
        <authorList>
            <person name="Yang X.J."/>
        </authorList>
    </citation>
    <scope>NUCLEOTIDE SEQUENCE [LARGE SCALE GENOMIC DNA]</scope>
    <source>
        <strain evidence="9 10">Au29</strain>
    </source>
</reference>
<name>A0ABX8TGT8_9CAUL</name>
<dbReference type="EMBL" id="CP080034">
    <property type="protein sequence ID" value="QYC09313.1"/>
    <property type="molecule type" value="Genomic_DNA"/>
</dbReference>
<evidence type="ECO:0000256" key="4">
    <source>
        <dbReference type="ARBA" id="ARBA00022692"/>
    </source>
</evidence>
<keyword evidence="3 8" id="KW-0997">Cell inner membrane</keyword>
<evidence type="ECO:0000256" key="5">
    <source>
        <dbReference type="ARBA" id="ARBA00022970"/>
    </source>
</evidence>
<dbReference type="Proteomes" id="UP000824334">
    <property type="component" value="Chromosome"/>
</dbReference>
<keyword evidence="4 8" id="KW-0812">Transmembrane</keyword>
<keyword evidence="1 8" id="KW-0813">Transport</keyword>